<reference evidence="2 3" key="1">
    <citation type="journal article" date="2016" name="Nat. Commun.">
        <title>Thousands of microbial genomes shed light on interconnected biogeochemical processes in an aquifer system.</title>
        <authorList>
            <person name="Anantharaman K."/>
            <person name="Brown C.T."/>
            <person name="Hug L.A."/>
            <person name="Sharon I."/>
            <person name="Castelle C.J."/>
            <person name="Probst A.J."/>
            <person name="Thomas B.C."/>
            <person name="Singh A."/>
            <person name="Wilkins M.J."/>
            <person name="Karaoz U."/>
            <person name="Brodie E.L."/>
            <person name="Williams K.H."/>
            <person name="Hubbard S.S."/>
            <person name="Banfield J.F."/>
        </authorList>
    </citation>
    <scope>NUCLEOTIDE SEQUENCE [LARGE SCALE GENOMIC DNA]</scope>
</reference>
<organism evidence="2 3">
    <name type="scientific">Candidatus Glassbacteria bacterium RIFCSPLOWO2_12_FULL_58_11</name>
    <dbReference type="NCBI Taxonomy" id="1817867"/>
    <lineage>
        <taxon>Bacteria</taxon>
        <taxon>Candidatus Glassiibacteriota</taxon>
    </lineage>
</organism>
<dbReference type="InterPro" id="IPR036034">
    <property type="entry name" value="PDZ_sf"/>
</dbReference>
<sequence length="443" mass="48105">MLRVIRVESGSPAQATGIRAGDQIIRINGRAVRDYIDFHYHAADPFLRISLLSAAASGKRRLISLEREPERSLGLQVEEPPIQRCRNRCVFCFIDQLPRSLRRSLYIKDEDYRHGFLRGNFITGSNLSRGDVSRIIRMGLGPLYISVHATAPEIRRRLLGGCARAEILPLLERLTRGGVGVHGQVVLCPGINDGPVLEETIREFERLGPAALSLAVVPVGLSAHRGRLTPLVPVGAAKAVEVLGALRRWQRICRAKRGSRFVFAADEFYLLAGEKIPSGRSYEGYPQIENGVGLTRRSIDSLDRLLKRGGPLPSKPGLTCRIATGRLYAGVLASRLLPRLKGRVPGKVELSVVRNSLLGESITVAGLLPGRDILEELKRAPKADYYLVPSSAVNADGLFLDDFPLAGLREALAPGVVIAAEDLAGSLKKVAELESAGPAGPVI</sequence>
<gene>
    <name evidence="2" type="ORF">A3F83_00495</name>
</gene>
<dbReference type="InterPro" id="IPR007549">
    <property type="entry name" value="DUF512"/>
</dbReference>
<dbReference type="SUPFAM" id="SSF102114">
    <property type="entry name" value="Radical SAM enzymes"/>
    <property type="match status" value="1"/>
</dbReference>
<proteinExistence type="predicted"/>
<dbReference type="Pfam" id="PF19238">
    <property type="entry name" value="Radical_SAM_2"/>
    <property type="match status" value="1"/>
</dbReference>
<dbReference type="Pfam" id="PF17820">
    <property type="entry name" value="PDZ_6"/>
    <property type="match status" value="1"/>
</dbReference>
<dbReference type="InterPro" id="IPR045375">
    <property type="entry name" value="Put_radical_SAM-like_N"/>
</dbReference>
<dbReference type="InterPro" id="IPR001478">
    <property type="entry name" value="PDZ"/>
</dbReference>
<dbReference type="Pfam" id="PF04459">
    <property type="entry name" value="DUF512"/>
    <property type="match status" value="1"/>
</dbReference>
<evidence type="ECO:0000313" key="3">
    <source>
        <dbReference type="Proteomes" id="UP000179129"/>
    </source>
</evidence>
<dbReference type="InterPro" id="IPR041489">
    <property type="entry name" value="PDZ_6"/>
</dbReference>
<dbReference type="EMBL" id="MFIX01000195">
    <property type="protein sequence ID" value="OGG02114.1"/>
    <property type="molecule type" value="Genomic_DNA"/>
</dbReference>
<dbReference type="AlphaFoldDB" id="A0A1F5YPV3"/>
<dbReference type="SUPFAM" id="SSF50156">
    <property type="entry name" value="PDZ domain-like"/>
    <property type="match status" value="1"/>
</dbReference>
<dbReference type="Proteomes" id="UP000179129">
    <property type="component" value="Unassembled WGS sequence"/>
</dbReference>
<protein>
    <recommendedName>
        <fullName evidence="1">PDZ domain-containing protein</fullName>
    </recommendedName>
</protein>
<feature type="domain" description="PDZ" evidence="1">
    <location>
        <begin position="1"/>
        <end position="34"/>
    </location>
</feature>
<dbReference type="InterPro" id="IPR058240">
    <property type="entry name" value="rSAM_sf"/>
</dbReference>
<name>A0A1F5YPV3_9BACT</name>
<evidence type="ECO:0000313" key="2">
    <source>
        <dbReference type="EMBL" id="OGG02114.1"/>
    </source>
</evidence>
<comment type="caution">
    <text evidence="2">The sequence shown here is derived from an EMBL/GenBank/DDBJ whole genome shotgun (WGS) entry which is preliminary data.</text>
</comment>
<dbReference type="STRING" id="1817867.A3F83_00495"/>
<dbReference type="PROSITE" id="PS50106">
    <property type="entry name" value="PDZ"/>
    <property type="match status" value="1"/>
</dbReference>
<accession>A0A1F5YPV3</accession>
<evidence type="ECO:0000259" key="1">
    <source>
        <dbReference type="PROSITE" id="PS50106"/>
    </source>
</evidence>
<dbReference type="Gene3D" id="2.30.42.10">
    <property type="match status" value="1"/>
</dbReference>